<dbReference type="EMBL" id="CAJZBQ010000001">
    <property type="protein sequence ID" value="CAG9310157.1"/>
    <property type="molecule type" value="Genomic_DNA"/>
</dbReference>
<dbReference type="Pfam" id="PF07699">
    <property type="entry name" value="Ephrin_rec_like"/>
    <property type="match status" value="1"/>
</dbReference>
<evidence type="ECO:0000256" key="4">
    <source>
        <dbReference type="SAM" id="SignalP"/>
    </source>
</evidence>
<evidence type="ECO:0000313" key="6">
    <source>
        <dbReference type="EMBL" id="CAG9310157.1"/>
    </source>
</evidence>
<protein>
    <recommendedName>
        <fullName evidence="5">Tyrosine-protein kinase ephrin type A/B receptor-like domain-containing protein</fullName>
    </recommendedName>
</protein>
<feature type="transmembrane region" description="Helical" evidence="3">
    <location>
        <begin position="815"/>
        <end position="834"/>
    </location>
</feature>
<evidence type="ECO:0000256" key="1">
    <source>
        <dbReference type="ARBA" id="ARBA00022441"/>
    </source>
</evidence>
<feature type="domain" description="Tyrosine-protein kinase ephrin type A/B receptor-like" evidence="5">
    <location>
        <begin position="664"/>
        <end position="703"/>
    </location>
</feature>
<dbReference type="Gene3D" id="2.10.50.10">
    <property type="entry name" value="Tumor Necrosis Factor Receptor, subunit A, domain 2"/>
    <property type="match status" value="1"/>
</dbReference>
<dbReference type="SMART" id="SM01411">
    <property type="entry name" value="Ephrin_rec_like"/>
    <property type="match status" value="1"/>
</dbReference>
<dbReference type="InterPro" id="IPR009030">
    <property type="entry name" value="Growth_fac_rcpt_cys_sf"/>
</dbReference>
<gene>
    <name evidence="6" type="ORF">BSTOLATCC_MIC366</name>
</gene>
<evidence type="ECO:0000256" key="3">
    <source>
        <dbReference type="SAM" id="Phobius"/>
    </source>
</evidence>
<dbReference type="PANTHER" id="PTHR46093">
    <property type="entry name" value="ACYL-COA-BINDING DOMAIN-CONTAINING PROTEIN 5"/>
    <property type="match status" value="1"/>
</dbReference>
<feature type="transmembrane region" description="Helical" evidence="3">
    <location>
        <begin position="763"/>
        <end position="784"/>
    </location>
</feature>
<organism evidence="6 7">
    <name type="scientific">Blepharisma stoltei</name>
    <dbReference type="NCBI Taxonomy" id="1481888"/>
    <lineage>
        <taxon>Eukaryota</taxon>
        <taxon>Sar</taxon>
        <taxon>Alveolata</taxon>
        <taxon>Ciliophora</taxon>
        <taxon>Postciliodesmatophora</taxon>
        <taxon>Heterotrichea</taxon>
        <taxon>Heterotrichida</taxon>
        <taxon>Blepharismidae</taxon>
        <taxon>Blepharisma</taxon>
    </lineage>
</organism>
<dbReference type="Pfam" id="PF24681">
    <property type="entry name" value="Kelch_KLHDC2_KLHL20_DRC7"/>
    <property type="match status" value="2"/>
</dbReference>
<dbReference type="PANTHER" id="PTHR46093:SF18">
    <property type="entry name" value="FIBRONECTIN TYPE-III DOMAIN-CONTAINING PROTEIN"/>
    <property type="match status" value="1"/>
</dbReference>
<comment type="caution">
    <text evidence="6">The sequence shown here is derived from an EMBL/GenBank/DDBJ whole genome shotgun (WGS) entry which is preliminary data.</text>
</comment>
<feature type="chain" id="PRO_5043526943" description="Tyrosine-protein kinase ephrin type A/B receptor-like domain-containing protein" evidence="4">
    <location>
        <begin position="18"/>
        <end position="1143"/>
    </location>
</feature>
<dbReference type="SUPFAM" id="SSF57184">
    <property type="entry name" value="Growth factor receptor domain"/>
    <property type="match status" value="1"/>
</dbReference>
<name>A0AAU9I797_9CILI</name>
<dbReference type="Proteomes" id="UP001162131">
    <property type="component" value="Unassembled WGS sequence"/>
</dbReference>
<proteinExistence type="predicted"/>
<evidence type="ECO:0000259" key="5">
    <source>
        <dbReference type="Pfam" id="PF07699"/>
    </source>
</evidence>
<keyword evidence="1" id="KW-0880">Kelch repeat</keyword>
<keyword evidence="3" id="KW-1133">Transmembrane helix</keyword>
<dbReference type="InterPro" id="IPR015915">
    <property type="entry name" value="Kelch-typ_b-propeller"/>
</dbReference>
<reference evidence="6" key="1">
    <citation type="submission" date="2021-09" db="EMBL/GenBank/DDBJ databases">
        <authorList>
            <consortium name="AG Swart"/>
            <person name="Singh M."/>
            <person name="Singh A."/>
            <person name="Seah K."/>
            <person name="Emmerich C."/>
        </authorList>
    </citation>
    <scope>NUCLEOTIDE SEQUENCE</scope>
    <source>
        <strain evidence="6">ATCC30299</strain>
    </source>
</reference>
<evidence type="ECO:0000313" key="7">
    <source>
        <dbReference type="Proteomes" id="UP001162131"/>
    </source>
</evidence>
<dbReference type="InterPro" id="IPR011043">
    <property type="entry name" value="Gal_Oxase/kelch_b-propeller"/>
</dbReference>
<keyword evidence="4" id="KW-0732">Signal</keyword>
<keyword evidence="2" id="KW-0677">Repeat</keyword>
<evidence type="ECO:0000256" key="2">
    <source>
        <dbReference type="ARBA" id="ARBA00022737"/>
    </source>
</evidence>
<dbReference type="SUPFAM" id="SSF50965">
    <property type="entry name" value="Galactose oxidase, central domain"/>
    <property type="match status" value="1"/>
</dbReference>
<dbReference type="AlphaFoldDB" id="A0AAU9I797"/>
<keyword evidence="3" id="KW-0812">Transmembrane</keyword>
<sequence>MVYILILFQNFLFLGLSLQISLLPSTGVPPPSRKLGNMIYDSSKNQLVNFGGQSTDGSYSNDLASFSLSHMRWSLILPYLSTVPDERAASAMFYDDINQQVLLYGGRTRAGPAGDFWSYSLIENSWQQLSRNGDDPGPRAYTAHVEYSRGGKNYYAIFGGLTPTAIDNSLYILNGSDFTWTKKPTAGSPPQPTESAGIGYYKDKLYVWGGLSRFSTELQDTKLHVFDLDSEKWTQISVSGQTPHGRFQHFLCVIGDYLFINNGEDFTTGNSIFDIWKINLATLSLWEKVNFEDPDDIATDSGSITTAGSTIYSFGGTSASGINNSLTSIDLSASSIAYTLVSAELHGPEARMMHSMHTIHTSLWIFGGINSDKKYLNDMWKFELETNTWAKLSTTGDKPPARARHGSCSSADTYVIFGGINDDGYLNDMYEYTVLANTWREVTTSSSKYPTERHGVCMAQADSFIYIFGGHTMSGYSNELWRFDTIDNSYVLLDDGLSEQVPKLAYTKCFIRNINKVYYFYIATGEGEDGVPKSIISRYDLKNEEWQLVMDAGYGSFALSGAGGVNIDNYLVILGGEQWNFEAFDNIFMIDLDNNPEPIKIGKVEEPTYATEMTYFGQSLYLFGGGDTISSLVQNYIPKQFLFEISQSSEDNFAWPCSNGTYGEKCKPCPEGHYADSFGTTECKKCPKGTYNTFKGARTHDECYPCPYGSYAPSEGSKYCDNCPASMYCPAGTSSPLHIEDRIDFVSIQPLLFSESSSTSDQVFSYTLYIVISISTILTLLLICHKPIRDSMPRLDSYSRNHETKDNHPIIKRRTSLGGLFSVIFLLLAFLYALQGATIYITNNIIEEKMLEPLVSLENDYSAFPGDIYINITFFYYGGNCVSNDSCVADLLYSYADIEGKLIGPDCSLVGRDCHVTFVCHGCDLGVGAAINLSMLEPRSYASFISVNISSTSSIPDELSSIKIDIAPTSTSLVFRGQNASKFTFSMTPSVFLSDVSRWNRNQTGYHVSLPHSPTAGSALPTDEINFEDSVRVSISLDIGDVVLVTKRLLSETFFLLLGSLLGSVFGIIQIGGTLMGKTEEIQNFAIKKWKHYRRFHRIVGNIEKLRNAVEPREIENNTPSAQTTEAYIFDDFRIKKKNRIID</sequence>
<keyword evidence="7" id="KW-1185">Reference proteome</keyword>
<feature type="signal peptide" evidence="4">
    <location>
        <begin position="1"/>
        <end position="17"/>
    </location>
</feature>
<dbReference type="InterPro" id="IPR011641">
    <property type="entry name" value="Tyr-kin_ephrin_A/B_rcpt-like"/>
</dbReference>
<keyword evidence="3" id="KW-0472">Membrane</keyword>
<accession>A0AAU9I797</accession>
<dbReference type="CDD" id="cd00185">
    <property type="entry name" value="TNFRSF"/>
    <property type="match status" value="1"/>
</dbReference>
<dbReference type="SUPFAM" id="SSF117281">
    <property type="entry name" value="Kelch motif"/>
    <property type="match status" value="2"/>
</dbReference>
<dbReference type="Gene3D" id="2.120.10.80">
    <property type="entry name" value="Kelch-type beta propeller"/>
    <property type="match status" value="3"/>
</dbReference>
<feature type="transmembrane region" description="Helical" evidence="3">
    <location>
        <begin position="1054"/>
        <end position="1075"/>
    </location>
</feature>